<dbReference type="Gene3D" id="3.30.390.50">
    <property type="entry name" value="CO dehydrogenase flavoprotein, C-terminal domain"/>
    <property type="match status" value="1"/>
</dbReference>
<dbReference type="SUPFAM" id="SSF56176">
    <property type="entry name" value="FAD-binding/transporter-associated domain-like"/>
    <property type="match status" value="1"/>
</dbReference>
<dbReference type="Gene3D" id="3.30.465.10">
    <property type="match status" value="1"/>
</dbReference>
<dbReference type="Pfam" id="PF00941">
    <property type="entry name" value="FAD_binding_5"/>
    <property type="match status" value="1"/>
</dbReference>
<dbReference type="InterPro" id="IPR051312">
    <property type="entry name" value="Diverse_Substr_Oxidored"/>
</dbReference>
<keyword evidence="6" id="KW-1185">Reference proteome</keyword>
<dbReference type="PROSITE" id="PS51387">
    <property type="entry name" value="FAD_PCMH"/>
    <property type="match status" value="1"/>
</dbReference>
<evidence type="ECO:0000256" key="1">
    <source>
        <dbReference type="ARBA" id="ARBA00022630"/>
    </source>
</evidence>
<organism evidence="5 6">
    <name type="scientific">Novosphingobium aureum</name>
    <dbReference type="NCBI Taxonomy" id="2792964"/>
    <lineage>
        <taxon>Bacteria</taxon>
        <taxon>Pseudomonadati</taxon>
        <taxon>Pseudomonadota</taxon>
        <taxon>Alphaproteobacteria</taxon>
        <taxon>Sphingomonadales</taxon>
        <taxon>Sphingomonadaceae</taxon>
        <taxon>Novosphingobium</taxon>
    </lineage>
</organism>
<name>A0A931MLZ8_9SPHN</name>
<dbReference type="AlphaFoldDB" id="A0A931MLZ8"/>
<proteinExistence type="predicted"/>
<dbReference type="InterPro" id="IPR016166">
    <property type="entry name" value="FAD-bd_PCMH"/>
</dbReference>
<evidence type="ECO:0000259" key="4">
    <source>
        <dbReference type="PROSITE" id="PS51387"/>
    </source>
</evidence>
<dbReference type="InterPro" id="IPR005107">
    <property type="entry name" value="CO_DH_flav_C"/>
</dbReference>
<dbReference type="InterPro" id="IPR002346">
    <property type="entry name" value="Mopterin_DH_FAD-bd"/>
</dbReference>
<keyword evidence="2" id="KW-0274">FAD</keyword>
<sequence length="290" mass="30437">MKPAPFDYARPASLDEAARLLAEAGGGASVIAGGQTLMPLLNLRMSQPFLLVDLGAIPELRAVERHTGGIRVGAMAVQNELLGHPLVRSDLPLLARALGHVGHHQTRSRGTIGGSIAFAEPAAECPAVALALDARVQLHSVRGMRQVAMADFLHGPYATACAFDEIVTALVFPDPPAGERVEVFFEVARRPGDFALTGLAGELHLDGGTIVAARLAWFAMGHTALRAREAEAALVGAALDEIEPEAIAALALAGTAPFDDKAASAAYRETVARRMFARTLRETCAGRAMA</sequence>
<dbReference type="Proteomes" id="UP000617634">
    <property type="component" value="Unassembled WGS sequence"/>
</dbReference>
<comment type="caution">
    <text evidence="5">The sequence shown here is derived from an EMBL/GenBank/DDBJ whole genome shotgun (WGS) entry which is preliminary data.</text>
</comment>
<dbReference type="GO" id="GO:0071949">
    <property type="term" value="F:FAD binding"/>
    <property type="evidence" value="ECO:0007669"/>
    <property type="project" value="InterPro"/>
</dbReference>
<dbReference type="PANTHER" id="PTHR42659:SF2">
    <property type="entry name" value="XANTHINE DEHYDROGENASE SUBUNIT C-RELATED"/>
    <property type="match status" value="1"/>
</dbReference>
<dbReference type="InterPro" id="IPR016167">
    <property type="entry name" value="FAD-bd_PCMH_sub1"/>
</dbReference>
<accession>A0A931MLZ8</accession>
<keyword evidence="1" id="KW-0285">Flavoprotein</keyword>
<dbReference type="Gene3D" id="3.30.43.10">
    <property type="entry name" value="Uridine Diphospho-n-acetylenolpyruvylglucosamine Reductase, domain 2"/>
    <property type="match status" value="1"/>
</dbReference>
<dbReference type="GO" id="GO:0016491">
    <property type="term" value="F:oxidoreductase activity"/>
    <property type="evidence" value="ECO:0007669"/>
    <property type="project" value="UniProtKB-KW"/>
</dbReference>
<dbReference type="SMART" id="SM01092">
    <property type="entry name" value="CO_deh_flav_C"/>
    <property type="match status" value="1"/>
</dbReference>
<dbReference type="InterPro" id="IPR016169">
    <property type="entry name" value="FAD-bd_PCMH_sub2"/>
</dbReference>
<evidence type="ECO:0000256" key="2">
    <source>
        <dbReference type="ARBA" id="ARBA00022827"/>
    </source>
</evidence>
<dbReference type="PANTHER" id="PTHR42659">
    <property type="entry name" value="XANTHINE DEHYDROGENASE SUBUNIT C-RELATED"/>
    <property type="match status" value="1"/>
</dbReference>
<dbReference type="InterPro" id="IPR036318">
    <property type="entry name" value="FAD-bd_PCMH-like_sf"/>
</dbReference>
<evidence type="ECO:0000313" key="5">
    <source>
        <dbReference type="EMBL" id="MBH0114488.1"/>
    </source>
</evidence>
<keyword evidence="3" id="KW-0560">Oxidoreductase</keyword>
<dbReference type="InterPro" id="IPR036683">
    <property type="entry name" value="CO_DH_flav_C_dom_sf"/>
</dbReference>
<dbReference type="RefSeq" id="WP_197165913.1">
    <property type="nucleotide sequence ID" value="NZ_JADZGI010000003.1"/>
</dbReference>
<reference evidence="5" key="1">
    <citation type="submission" date="2020-11" db="EMBL/GenBank/DDBJ databases">
        <title>Novosphingobium aureum sp. nov., a marine bacterium isolated from sediment of a salt flat.</title>
        <authorList>
            <person name="Yoo Y."/>
            <person name="Kim J.-J."/>
        </authorList>
    </citation>
    <scope>NUCLEOTIDE SEQUENCE</scope>
    <source>
        <strain evidence="5">YJ-S2-02</strain>
    </source>
</reference>
<dbReference type="SUPFAM" id="SSF55447">
    <property type="entry name" value="CO dehydrogenase flavoprotein C-terminal domain-like"/>
    <property type="match status" value="1"/>
</dbReference>
<gene>
    <name evidence="5" type="ORF">I5E68_16195</name>
</gene>
<feature type="domain" description="FAD-binding PCMH-type" evidence="4">
    <location>
        <begin position="1"/>
        <end position="177"/>
    </location>
</feature>
<dbReference type="EMBL" id="JADZGI010000003">
    <property type="protein sequence ID" value="MBH0114488.1"/>
    <property type="molecule type" value="Genomic_DNA"/>
</dbReference>
<protein>
    <submittedName>
        <fullName evidence="5">FAD binding domain-containing protein</fullName>
    </submittedName>
</protein>
<evidence type="ECO:0000313" key="6">
    <source>
        <dbReference type="Proteomes" id="UP000617634"/>
    </source>
</evidence>
<dbReference type="Pfam" id="PF03450">
    <property type="entry name" value="CO_deh_flav_C"/>
    <property type="match status" value="1"/>
</dbReference>
<evidence type="ECO:0000256" key="3">
    <source>
        <dbReference type="ARBA" id="ARBA00023002"/>
    </source>
</evidence>